<dbReference type="RefSeq" id="WP_033247627.1">
    <property type="nucleotide sequence ID" value="NZ_JBIRUQ010000021.1"/>
</dbReference>
<dbReference type="GeneID" id="93508081"/>
<reference evidence="1 2" key="1">
    <citation type="submission" date="2024-10" db="EMBL/GenBank/DDBJ databases">
        <title>The Natural Products Discovery Center: Release of the First 8490 Sequenced Strains for Exploring Actinobacteria Biosynthetic Diversity.</title>
        <authorList>
            <person name="Kalkreuter E."/>
            <person name="Kautsar S.A."/>
            <person name="Yang D."/>
            <person name="Bader C.D."/>
            <person name="Teijaro C.N."/>
            <person name="Fluegel L."/>
            <person name="Davis C.M."/>
            <person name="Simpson J.R."/>
            <person name="Lauterbach L."/>
            <person name="Steele A.D."/>
            <person name="Gui C."/>
            <person name="Meng S."/>
            <person name="Li G."/>
            <person name="Viehrig K."/>
            <person name="Ye F."/>
            <person name="Su P."/>
            <person name="Kiefer A.F."/>
            <person name="Nichols A."/>
            <person name="Cepeda A.J."/>
            <person name="Yan W."/>
            <person name="Fan B."/>
            <person name="Jiang Y."/>
            <person name="Adhikari A."/>
            <person name="Zheng C.-J."/>
            <person name="Schuster L."/>
            <person name="Cowan T.M."/>
            <person name="Smanski M.J."/>
            <person name="Chevrette M.G."/>
            <person name="De Carvalho L.P.S."/>
            <person name="Shen B."/>
        </authorList>
    </citation>
    <scope>NUCLEOTIDE SEQUENCE [LARGE SCALE GENOMIC DNA]</scope>
    <source>
        <strain evidence="1 2">NPDC020568</strain>
    </source>
</reference>
<evidence type="ECO:0000313" key="1">
    <source>
        <dbReference type="EMBL" id="MFI1465545.1"/>
    </source>
</evidence>
<organism evidence="1 2">
    <name type="scientific">Nocardia carnea</name>
    <dbReference type="NCBI Taxonomy" id="37328"/>
    <lineage>
        <taxon>Bacteria</taxon>
        <taxon>Bacillati</taxon>
        <taxon>Actinomycetota</taxon>
        <taxon>Actinomycetes</taxon>
        <taxon>Mycobacteriales</taxon>
        <taxon>Nocardiaceae</taxon>
        <taxon>Nocardia</taxon>
    </lineage>
</organism>
<sequence length="78" mass="8297">MLAAVGGNIRLLGTSDFVTGENVAGLANWIGRSWSGSAARGFGDITHSLRQRILDRSDYAERIGTLVQRAVPPSSGRL</sequence>
<name>A0ABW7U230_9NOCA</name>
<keyword evidence="2" id="KW-1185">Reference proteome</keyword>
<dbReference type="Proteomes" id="UP001611263">
    <property type="component" value="Unassembled WGS sequence"/>
</dbReference>
<dbReference type="EMBL" id="JBIRUQ010000021">
    <property type="protein sequence ID" value="MFI1465545.1"/>
    <property type="molecule type" value="Genomic_DNA"/>
</dbReference>
<protein>
    <submittedName>
        <fullName evidence="1">Uncharacterized protein</fullName>
    </submittedName>
</protein>
<comment type="caution">
    <text evidence="1">The sequence shown here is derived from an EMBL/GenBank/DDBJ whole genome shotgun (WGS) entry which is preliminary data.</text>
</comment>
<proteinExistence type="predicted"/>
<evidence type="ECO:0000313" key="2">
    <source>
        <dbReference type="Proteomes" id="UP001611263"/>
    </source>
</evidence>
<accession>A0ABW7U230</accession>
<gene>
    <name evidence="1" type="ORF">ACH4WX_32975</name>
</gene>